<keyword evidence="1" id="KW-0479">Metal-binding</keyword>
<evidence type="ECO:0000259" key="5">
    <source>
        <dbReference type="Pfam" id="PF00330"/>
    </source>
</evidence>
<dbReference type="InterPro" id="IPR050067">
    <property type="entry name" value="IPM_dehydratase_rel_enz"/>
</dbReference>
<dbReference type="PANTHER" id="PTHR43822">
    <property type="entry name" value="HOMOACONITASE, MITOCHONDRIAL-RELATED"/>
    <property type="match status" value="1"/>
</dbReference>
<keyword evidence="2" id="KW-0408">Iron</keyword>
<evidence type="ECO:0000256" key="3">
    <source>
        <dbReference type="ARBA" id="ARBA00023014"/>
    </source>
</evidence>
<dbReference type="Pfam" id="PF00330">
    <property type="entry name" value="Aconitase"/>
    <property type="match status" value="2"/>
</dbReference>
<sequence length="342" mass="37336">MNELTFTVDAGILNDTEACASLIDTTAVFPLHIIIDQHVPASDETIQTIQERLKKVPTEHYTYGQGKTAHILREQKLSSGSVVISCDPEIGQIGGFGCMGLTVSPEQFRQSAASGTIEFPDAQIQEIHFVNELPEFVSAKDLALCIIAKMGDLDFSHSILFLRGKSLSVLTEEDKMELCGMLSHIALSAVITKDKVVKKELGYDVSDTISMAVTPSLKEVYAMKKQDVDLVYIGGTYGGTLTDLELAAKNMRGLKVSLHTQLYVAPASQTIYEQAAQAGYLAVLEQAGATILPPCYDFEQIPHQDTMRCIVSNDIQDRRNVILASTQIAIFCALRGCIGEKE</sequence>
<dbReference type="SUPFAM" id="SSF53732">
    <property type="entry name" value="Aconitase iron-sulfur domain"/>
    <property type="match status" value="1"/>
</dbReference>
<reference evidence="6 7" key="1">
    <citation type="submission" date="2020-08" db="EMBL/GenBank/DDBJ databases">
        <title>Genomic Encyclopedia of Type Strains, Phase IV (KMG-IV): sequencing the most valuable type-strain genomes for metagenomic binning, comparative biology and taxonomic classification.</title>
        <authorList>
            <person name="Goeker M."/>
        </authorList>
    </citation>
    <scope>NUCLEOTIDE SEQUENCE [LARGE SCALE GENOMIC DNA]</scope>
    <source>
        <strain evidence="6 7">DSM 25799</strain>
    </source>
</reference>
<keyword evidence="7" id="KW-1185">Reference proteome</keyword>
<evidence type="ECO:0000313" key="6">
    <source>
        <dbReference type="EMBL" id="MBB5183450.1"/>
    </source>
</evidence>
<comment type="caution">
    <text evidence="6">The sequence shown here is derived from an EMBL/GenBank/DDBJ whole genome shotgun (WGS) entry which is preliminary data.</text>
</comment>
<dbReference type="EMBL" id="JACHHK010000005">
    <property type="protein sequence ID" value="MBB5183450.1"/>
    <property type="molecule type" value="Genomic_DNA"/>
</dbReference>
<keyword evidence="4" id="KW-0456">Lyase</keyword>
<dbReference type="Gene3D" id="3.30.499.10">
    <property type="entry name" value="Aconitase, domain 3"/>
    <property type="match status" value="2"/>
</dbReference>
<dbReference type="PANTHER" id="PTHR43822:SF2">
    <property type="entry name" value="HOMOACONITASE, MITOCHONDRIAL"/>
    <property type="match status" value="1"/>
</dbReference>
<keyword evidence="3" id="KW-0411">Iron-sulfur</keyword>
<evidence type="ECO:0000313" key="7">
    <source>
        <dbReference type="Proteomes" id="UP000539953"/>
    </source>
</evidence>
<dbReference type="Proteomes" id="UP000539953">
    <property type="component" value="Unassembled WGS sequence"/>
</dbReference>
<proteinExistence type="predicted"/>
<dbReference type="GO" id="GO:0051536">
    <property type="term" value="F:iron-sulfur cluster binding"/>
    <property type="evidence" value="ECO:0007669"/>
    <property type="project" value="UniProtKB-KW"/>
</dbReference>
<name>A0A7W8CXH7_9FIRM</name>
<evidence type="ECO:0000256" key="1">
    <source>
        <dbReference type="ARBA" id="ARBA00022723"/>
    </source>
</evidence>
<feature type="domain" description="Aconitase/3-isopropylmalate dehydratase large subunit alpha/beta/alpha" evidence="5">
    <location>
        <begin position="206"/>
        <end position="293"/>
    </location>
</feature>
<dbReference type="InterPro" id="IPR036008">
    <property type="entry name" value="Aconitase_4Fe-4S_dom"/>
</dbReference>
<evidence type="ECO:0000256" key="2">
    <source>
        <dbReference type="ARBA" id="ARBA00023004"/>
    </source>
</evidence>
<feature type="domain" description="Aconitase/3-isopropylmalate dehydratase large subunit alpha/beta/alpha" evidence="5">
    <location>
        <begin position="35"/>
        <end position="181"/>
    </location>
</feature>
<dbReference type="GO" id="GO:0016829">
    <property type="term" value="F:lyase activity"/>
    <property type="evidence" value="ECO:0007669"/>
    <property type="project" value="UniProtKB-KW"/>
</dbReference>
<protein>
    <submittedName>
        <fullName evidence="6">Homoaconitase/3-isopropylmalate dehydratase large subunit</fullName>
    </submittedName>
</protein>
<dbReference type="AlphaFoldDB" id="A0A7W8CXH7"/>
<dbReference type="InterPro" id="IPR015931">
    <property type="entry name" value="Acnase/IPM_dHydase_lsu_aba_1/3"/>
</dbReference>
<organism evidence="6 7">
    <name type="scientific">Catenisphaera adipataccumulans</name>
    <dbReference type="NCBI Taxonomy" id="700500"/>
    <lineage>
        <taxon>Bacteria</taxon>
        <taxon>Bacillati</taxon>
        <taxon>Bacillota</taxon>
        <taxon>Erysipelotrichia</taxon>
        <taxon>Erysipelotrichales</taxon>
        <taxon>Erysipelotrichaceae</taxon>
        <taxon>Catenisphaera</taxon>
    </lineage>
</organism>
<dbReference type="InterPro" id="IPR001030">
    <property type="entry name" value="Acoase/IPM_deHydtase_lsu_aba"/>
</dbReference>
<evidence type="ECO:0000256" key="4">
    <source>
        <dbReference type="ARBA" id="ARBA00023239"/>
    </source>
</evidence>
<gene>
    <name evidence="6" type="ORF">HNQ47_001472</name>
</gene>
<accession>A0A7W8CXH7</accession>
<dbReference type="GO" id="GO:0046872">
    <property type="term" value="F:metal ion binding"/>
    <property type="evidence" value="ECO:0007669"/>
    <property type="project" value="UniProtKB-KW"/>
</dbReference>
<dbReference type="RefSeq" id="WP_183328741.1">
    <property type="nucleotide sequence ID" value="NZ_JACHHK010000005.1"/>
</dbReference>
<dbReference type="GO" id="GO:0043436">
    <property type="term" value="P:oxoacid metabolic process"/>
    <property type="evidence" value="ECO:0007669"/>
    <property type="project" value="UniProtKB-ARBA"/>
</dbReference>